<keyword evidence="2" id="KW-1185">Reference proteome</keyword>
<dbReference type="Proteomes" id="UP000199017">
    <property type="component" value="Unassembled WGS sequence"/>
</dbReference>
<accession>A0A1G8S929</accession>
<dbReference type="InterPro" id="IPR051162">
    <property type="entry name" value="T4SS_component"/>
</dbReference>
<sequence length="333" mass="37411">MAGGKGLIIDPKGERGNWGNDLQDLGGEVNIITLSSDEEDRGKLDPYSILSDKKDAKTLALDILTFLTGVQINDSERFPKLSRAVNEVTNSENPCMNAIVEHLLSQEDKVAHSLGEHIQSFQELSFAQLLFGNGQVKNPISLETAMNVLQIQNLQLPSADKKTNEYNLSEMLSVAMMLPISSFALEFIHMDRGLFKVVLLDEAWAILNTMQGKHLASKLVREGRSMQAAIYLVTQNADDLLDEKMKNNIGMKFAFRSTDPNELKNILEFFNLKDTEYNRSTLQELQPGQCLFQDIHGRCGVVSINVLFQDIHDAFDTRPPEQKEKKEKKEVLV</sequence>
<organism evidence="1 2">
    <name type="scientific">Alteribacillus bidgolensis</name>
    <dbReference type="NCBI Taxonomy" id="930129"/>
    <lineage>
        <taxon>Bacteria</taxon>
        <taxon>Bacillati</taxon>
        <taxon>Bacillota</taxon>
        <taxon>Bacilli</taxon>
        <taxon>Bacillales</taxon>
        <taxon>Bacillaceae</taxon>
        <taxon>Alteribacillus</taxon>
    </lineage>
</organism>
<dbReference type="EMBL" id="FNDU01000047">
    <property type="protein sequence ID" value="SDJ25732.1"/>
    <property type="molecule type" value="Genomic_DNA"/>
</dbReference>
<reference evidence="1 2" key="1">
    <citation type="submission" date="2016-10" db="EMBL/GenBank/DDBJ databases">
        <authorList>
            <person name="de Groot N.N."/>
        </authorList>
    </citation>
    <scope>NUCLEOTIDE SEQUENCE [LARGE SCALE GENOMIC DNA]</scope>
    <source>
        <strain evidence="2">P4B,CCM 7963,CECT 7998,DSM 25260,IBRC-M 10614,KCTC 13821</strain>
    </source>
</reference>
<evidence type="ECO:0000313" key="2">
    <source>
        <dbReference type="Proteomes" id="UP000199017"/>
    </source>
</evidence>
<dbReference type="PANTHER" id="PTHR30121">
    <property type="entry name" value="UNCHARACTERIZED PROTEIN YJGR-RELATED"/>
    <property type="match status" value="1"/>
</dbReference>
<dbReference type="SUPFAM" id="SSF52540">
    <property type="entry name" value="P-loop containing nucleoside triphosphate hydrolases"/>
    <property type="match status" value="1"/>
</dbReference>
<dbReference type="AlphaFoldDB" id="A0A1G8S929"/>
<gene>
    <name evidence="1" type="ORF">SAMN05216352_1474</name>
</gene>
<dbReference type="PANTHER" id="PTHR30121:SF6">
    <property type="entry name" value="SLR6007 PROTEIN"/>
    <property type="match status" value="1"/>
</dbReference>
<protein>
    <submittedName>
        <fullName evidence="1">AAA-like domain-containing protein</fullName>
    </submittedName>
</protein>
<evidence type="ECO:0000313" key="1">
    <source>
        <dbReference type="EMBL" id="SDJ25732.1"/>
    </source>
</evidence>
<name>A0A1G8S929_9BACI</name>
<dbReference type="STRING" id="930129.SAMN05216352_1474"/>
<dbReference type="Gene3D" id="3.40.50.300">
    <property type="entry name" value="P-loop containing nucleotide triphosphate hydrolases"/>
    <property type="match status" value="1"/>
</dbReference>
<proteinExistence type="predicted"/>
<dbReference type="InterPro" id="IPR027417">
    <property type="entry name" value="P-loop_NTPase"/>
</dbReference>
<dbReference type="Pfam" id="PF12846">
    <property type="entry name" value="AAA_10"/>
    <property type="match status" value="1"/>
</dbReference>